<sequence length="41" mass="4336">VDAILEDTGTTLPATLSTIAGYIDTEIAAIITSQGRQLDRM</sequence>
<feature type="non-terminal residue" evidence="1">
    <location>
        <position position="1"/>
    </location>
</feature>
<proteinExistence type="predicted"/>
<accession>X1KLZ1</accession>
<dbReference type="EMBL" id="BARU01049590">
    <property type="protein sequence ID" value="GAH94620.1"/>
    <property type="molecule type" value="Genomic_DNA"/>
</dbReference>
<organism evidence="1">
    <name type="scientific">marine sediment metagenome</name>
    <dbReference type="NCBI Taxonomy" id="412755"/>
    <lineage>
        <taxon>unclassified sequences</taxon>
        <taxon>metagenomes</taxon>
        <taxon>ecological metagenomes</taxon>
    </lineage>
</organism>
<gene>
    <name evidence="1" type="ORF">S03H2_72894</name>
</gene>
<feature type="non-terminal residue" evidence="1">
    <location>
        <position position="41"/>
    </location>
</feature>
<dbReference type="AlphaFoldDB" id="X1KLZ1"/>
<name>X1KLZ1_9ZZZZ</name>
<protein>
    <submittedName>
        <fullName evidence="1">Uncharacterized protein</fullName>
    </submittedName>
</protein>
<comment type="caution">
    <text evidence="1">The sequence shown here is derived from an EMBL/GenBank/DDBJ whole genome shotgun (WGS) entry which is preliminary data.</text>
</comment>
<evidence type="ECO:0000313" key="1">
    <source>
        <dbReference type="EMBL" id="GAH94620.1"/>
    </source>
</evidence>
<reference evidence="1" key="1">
    <citation type="journal article" date="2014" name="Front. Microbiol.">
        <title>High frequency of phylogenetically diverse reductive dehalogenase-homologous genes in deep subseafloor sedimentary metagenomes.</title>
        <authorList>
            <person name="Kawai M."/>
            <person name="Futagami T."/>
            <person name="Toyoda A."/>
            <person name="Takaki Y."/>
            <person name="Nishi S."/>
            <person name="Hori S."/>
            <person name="Arai W."/>
            <person name="Tsubouchi T."/>
            <person name="Morono Y."/>
            <person name="Uchiyama I."/>
            <person name="Ito T."/>
            <person name="Fujiyama A."/>
            <person name="Inagaki F."/>
            <person name="Takami H."/>
        </authorList>
    </citation>
    <scope>NUCLEOTIDE SEQUENCE</scope>
    <source>
        <strain evidence="1">Expedition CK06-06</strain>
    </source>
</reference>